<evidence type="ECO:0000313" key="9">
    <source>
        <dbReference type="EMBL" id="TPX11985.1"/>
    </source>
</evidence>
<gene>
    <name evidence="9" type="ORF">E0L32_007288</name>
</gene>
<comment type="caution">
    <text evidence="9">The sequence shown here is derived from an EMBL/GenBank/DDBJ whole genome shotgun (WGS) entry which is preliminary data.</text>
</comment>
<feature type="compositionally biased region" description="Polar residues" evidence="5">
    <location>
        <begin position="139"/>
        <end position="149"/>
    </location>
</feature>
<dbReference type="Pfam" id="PF01822">
    <property type="entry name" value="WSC"/>
    <property type="match status" value="1"/>
</dbReference>
<keyword evidence="2 6" id="KW-0812">Transmembrane</keyword>
<dbReference type="OrthoDB" id="2537459at2759"/>
<accession>A0A507AMP5</accession>
<keyword evidence="3 6" id="KW-1133">Transmembrane helix</keyword>
<dbReference type="InterPro" id="IPR002889">
    <property type="entry name" value="WSC_carb-bd"/>
</dbReference>
<dbReference type="PANTHER" id="PTHR15549">
    <property type="entry name" value="PAIRED IMMUNOGLOBULIN-LIKE TYPE 2 RECEPTOR"/>
    <property type="match status" value="1"/>
</dbReference>
<keyword evidence="10" id="KW-1185">Reference proteome</keyword>
<dbReference type="PROSITE" id="PS51212">
    <property type="entry name" value="WSC"/>
    <property type="match status" value="1"/>
</dbReference>
<dbReference type="RefSeq" id="XP_030993696.1">
    <property type="nucleotide sequence ID" value="XM_031142016.1"/>
</dbReference>
<proteinExistence type="predicted"/>
<evidence type="ECO:0000256" key="3">
    <source>
        <dbReference type="ARBA" id="ARBA00022989"/>
    </source>
</evidence>
<dbReference type="Proteomes" id="UP000319257">
    <property type="component" value="Unassembled WGS sequence"/>
</dbReference>
<organism evidence="9 10">
    <name type="scientific">Thyridium curvatum</name>
    <dbReference type="NCBI Taxonomy" id="1093900"/>
    <lineage>
        <taxon>Eukaryota</taxon>
        <taxon>Fungi</taxon>
        <taxon>Dikarya</taxon>
        <taxon>Ascomycota</taxon>
        <taxon>Pezizomycotina</taxon>
        <taxon>Sordariomycetes</taxon>
        <taxon>Sordariomycetidae</taxon>
        <taxon>Thyridiales</taxon>
        <taxon>Thyridiaceae</taxon>
        <taxon>Thyridium</taxon>
    </lineage>
</organism>
<evidence type="ECO:0000256" key="7">
    <source>
        <dbReference type="SAM" id="SignalP"/>
    </source>
</evidence>
<dbReference type="GO" id="GO:0016020">
    <property type="term" value="C:membrane"/>
    <property type="evidence" value="ECO:0007669"/>
    <property type="project" value="UniProtKB-SubCell"/>
</dbReference>
<dbReference type="AlphaFoldDB" id="A0A507AMP5"/>
<evidence type="ECO:0000256" key="1">
    <source>
        <dbReference type="ARBA" id="ARBA00004167"/>
    </source>
</evidence>
<evidence type="ECO:0000256" key="5">
    <source>
        <dbReference type="SAM" id="MobiDB-lite"/>
    </source>
</evidence>
<keyword evidence="4 6" id="KW-0472">Membrane</keyword>
<feature type="compositionally biased region" description="Basic and acidic residues" evidence="5">
    <location>
        <begin position="292"/>
        <end position="311"/>
    </location>
</feature>
<evidence type="ECO:0000256" key="4">
    <source>
        <dbReference type="ARBA" id="ARBA00023136"/>
    </source>
</evidence>
<name>A0A507AMP5_9PEZI</name>
<dbReference type="EMBL" id="SKBQ01000044">
    <property type="protein sequence ID" value="TPX11985.1"/>
    <property type="molecule type" value="Genomic_DNA"/>
</dbReference>
<protein>
    <recommendedName>
        <fullName evidence="8">WSC domain-containing protein</fullName>
    </recommendedName>
</protein>
<feature type="compositionally biased region" description="Low complexity" evidence="5">
    <location>
        <begin position="150"/>
        <end position="181"/>
    </location>
</feature>
<evidence type="ECO:0000259" key="8">
    <source>
        <dbReference type="PROSITE" id="PS51212"/>
    </source>
</evidence>
<evidence type="ECO:0000256" key="2">
    <source>
        <dbReference type="ARBA" id="ARBA00022692"/>
    </source>
</evidence>
<reference evidence="9 10" key="1">
    <citation type="submission" date="2019-06" db="EMBL/GenBank/DDBJ databases">
        <title>Draft genome sequence of the filamentous fungus Phialemoniopsis curvata isolated from diesel fuel.</title>
        <authorList>
            <person name="Varaljay V.A."/>
            <person name="Lyon W.J."/>
            <person name="Crouch A.L."/>
            <person name="Drake C.E."/>
            <person name="Hollomon J.M."/>
            <person name="Nadeau L.J."/>
            <person name="Nunn H.S."/>
            <person name="Stevenson B.S."/>
            <person name="Bojanowski C.L."/>
            <person name="Crookes-Goodson W.J."/>
        </authorList>
    </citation>
    <scope>NUCLEOTIDE SEQUENCE [LARGE SCALE GENOMIC DNA]</scope>
    <source>
        <strain evidence="9 10">D216</strain>
    </source>
</reference>
<keyword evidence="7" id="KW-0732">Signal</keyword>
<feature type="signal peptide" evidence="7">
    <location>
        <begin position="1"/>
        <end position="25"/>
    </location>
</feature>
<feature type="transmembrane region" description="Helical" evidence="6">
    <location>
        <begin position="191"/>
        <end position="213"/>
    </location>
</feature>
<sequence length="331" mass="34669">MASWRSTSRLMGSLALSVLLGGLMSQAKPSIPMDYCASINTGGSANFSTWQSDGLCNKFCLDDNYALAIVQGQYCWCSNYVPDKSKQVGVSKCAAPCPGYTDDVCGGDGTFGYMTLANAPSGTTGGSTPGKTSSPPSGDSNTTPTPSIRTVTQGGTVSTVTVLPSTPADSAGAGAGAQTSTDNKKGLSTGGAVGIAVGLVGAAAAGIIIFVVFRRRRRQHDDDDDQMDGHSPRGSSAGMTQSSKVPEVGVTPPYLGKMEGPWESDQSGRRRSMLMPIDPRIDPGHSGIYNRADNKSRDSINTLRDDQDYSRRVHQPTKVLRATNPDPDDDD</sequence>
<dbReference type="SMART" id="SM00321">
    <property type="entry name" value="WSC"/>
    <property type="match status" value="1"/>
</dbReference>
<feature type="chain" id="PRO_5021416030" description="WSC domain-containing protein" evidence="7">
    <location>
        <begin position="26"/>
        <end position="331"/>
    </location>
</feature>
<dbReference type="InParanoid" id="A0A507AMP5"/>
<dbReference type="STRING" id="1093900.A0A507AMP5"/>
<dbReference type="GeneID" id="41974735"/>
<feature type="region of interest" description="Disordered" evidence="5">
    <location>
        <begin position="219"/>
        <end position="331"/>
    </location>
</feature>
<feature type="compositionally biased region" description="Low complexity" evidence="5">
    <location>
        <begin position="129"/>
        <end position="138"/>
    </location>
</feature>
<dbReference type="GO" id="GO:0071944">
    <property type="term" value="C:cell periphery"/>
    <property type="evidence" value="ECO:0007669"/>
    <property type="project" value="UniProtKB-ARBA"/>
</dbReference>
<feature type="compositionally biased region" description="Polar residues" evidence="5">
    <location>
        <begin position="233"/>
        <end position="244"/>
    </location>
</feature>
<feature type="region of interest" description="Disordered" evidence="5">
    <location>
        <begin position="121"/>
        <end position="187"/>
    </location>
</feature>
<dbReference type="PANTHER" id="PTHR15549:SF31">
    <property type="entry name" value="WSC DOMAIN-CONTAINING PROTEIN"/>
    <property type="match status" value="1"/>
</dbReference>
<comment type="subcellular location">
    <subcellularLocation>
        <location evidence="1">Membrane</location>
        <topology evidence="1">Single-pass membrane protein</topology>
    </subcellularLocation>
</comment>
<feature type="domain" description="WSC" evidence="8">
    <location>
        <begin position="30"/>
        <end position="117"/>
    </location>
</feature>
<evidence type="ECO:0000256" key="6">
    <source>
        <dbReference type="SAM" id="Phobius"/>
    </source>
</evidence>
<evidence type="ECO:0000313" key="10">
    <source>
        <dbReference type="Proteomes" id="UP000319257"/>
    </source>
</evidence>
<dbReference type="InterPro" id="IPR051694">
    <property type="entry name" value="Immunoregulatory_rcpt-like"/>
</dbReference>